<evidence type="ECO:0000313" key="10">
    <source>
        <dbReference type="Proteomes" id="UP001212499"/>
    </source>
</evidence>
<dbReference type="InterPro" id="IPR008254">
    <property type="entry name" value="Flavodoxin/NO_synth"/>
</dbReference>
<dbReference type="Proteomes" id="UP001212499">
    <property type="component" value="Unassembled WGS sequence"/>
</dbReference>
<dbReference type="SUPFAM" id="SSF50475">
    <property type="entry name" value="FMN-binding split barrel"/>
    <property type="match status" value="1"/>
</dbReference>
<evidence type="ECO:0000313" key="9">
    <source>
        <dbReference type="EMBL" id="MDB9538980.1"/>
    </source>
</evidence>
<sequence>MTIATFSRPRDVQVANIGENTFILRSRTWERLKFEVEYSRQKGTTANSYLIQADKKALIDPPGESFTAIYLKELEQYLDFTTLDYIILGHVNPNRQVTLKELLSLAPQAKLICSRPAANALKSAFPEWESRIQAVRFEDTLDLGQKHHLSFITVPTPRWPDGLCTYDPGTKILYTDKFFGAHICEDTLFDEDWKKLDAERHYFFDCLHAPQGKQVEAVLDKLAVLPARCYAPGHGPVVRYSLSRFTYDYRQWCQAQKSQDLRVALLYTSAYGSTAILAHAITQGLIANHVNVESINCELADPTEITRIIEASDGFIIGSPTLGGHPPTQIQTALGIVLSTAAKTKLAGVFGSYGWSGEAIDLIESKLKDANYSLGFETIRVRFSPTPETVQHCQSAGATFAQNLKKTKKLRTLRQVVTEAKIDRTEQAVGRIIGSLCVVTTRDVESHKGILTSWVSQATFNPPGIIIAIGQDQNADLMRQPGDKFVLNILEENRNLRRYFCRQSTIGENPFNNLETKVANNGCLILTQALAYLECTVTNLLECGDRYLIYAVVEEGELLEHNGMTAVEHRKSGSHYNKNAEKPGVIGA</sequence>
<evidence type="ECO:0000256" key="1">
    <source>
        <dbReference type="ARBA" id="ARBA00001962"/>
    </source>
</evidence>
<dbReference type="InterPro" id="IPR036866">
    <property type="entry name" value="RibonucZ/Hydroxyglut_hydro"/>
</dbReference>
<proteinExistence type="inferred from homology"/>
<comment type="similarity">
    <text evidence="3">In the N-terminal section; belongs to the zinc metallo-hydrolase group 3 family.</text>
</comment>
<dbReference type="Pfam" id="PF00258">
    <property type="entry name" value="Flavodoxin_1"/>
    <property type="match status" value="1"/>
</dbReference>
<dbReference type="SUPFAM" id="SSF52218">
    <property type="entry name" value="Flavoproteins"/>
    <property type="match status" value="1"/>
</dbReference>
<name>A0ABT5ANT3_9CYAN</name>
<comment type="similarity">
    <text evidence="2">In the C-terminal section; belongs to the flavodoxin reductase family.</text>
</comment>
<comment type="cofactor">
    <cofactor evidence="1">
        <name>Fe cation</name>
        <dbReference type="ChEBI" id="CHEBI:24875"/>
    </cofactor>
</comment>
<keyword evidence="5" id="KW-0249">Electron transport</keyword>
<dbReference type="SMART" id="SM00849">
    <property type="entry name" value="Lactamase_B"/>
    <property type="match status" value="1"/>
</dbReference>
<dbReference type="InterPro" id="IPR045761">
    <property type="entry name" value="ODP_dom"/>
</dbReference>
<dbReference type="EMBL" id="JAQMUH010000062">
    <property type="protein sequence ID" value="MDB9538980.1"/>
    <property type="molecule type" value="Genomic_DNA"/>
</dbReference>
<evidence type="ECO:0000259" key="8">
    <source>
        <dbReference type="PROSITE" id="PS50902"/>
    </source>
</evidence>
<dbReference type="Pfam" id="PF01613">
    <property type="entry name" value="Flavin_Reduct"/>
    <property type="match status" value="1"/>
</dbReference>
<evidence type="ECO:0000256" key="2">
    <source>
        <dbReference type="ARBA" id="ARBA00006098"/>
    </source>
</evidence>
<dbReference type="InterPro" id="IPR012349">
    <property type="entry name" value="Split_barrel_FMN-bd"/>
</dbReference>
<keyword evidence="4" id="KW-0813">Transport</keyword>
<dbReference type="PROSITE" id="PS50902">
    <property type="entry name" value="FLAVODOXIN_LIKE"/>
    <property type="match status" value="1"/>
</dbReference>
<dbReference type="InterPro" id="IPR001279">
    <property type="entry name" value="Metallo-B-lactamas"/>
</dbReference>
<comment type="function">
    <text evidence="7">Mediates electron transfer from NADH to oxygen, reducing it to water. This modular protein has 3 redox cofactors, in other organisms the same activity requires 2 or 3 proteins.</text>
</comment>
<dbReference type="InterPro" id="IPR029039">
    <property type="entry name" value="Flavoprotein-like_sf"/>
</dbReference>
<keyword evidence="10" id="KW-1185">Reference proteome</keyword>
<dbReference type="PANTHER" id="PTHR32145">
    <property type="entry name" value="DIFLAVIN FLAVOPROTEIN A 2-RELATED"/>
    <property type="match status" value="1"/>
</dbReference>
<dbReference type="SMART" id="SM00903">
    <property type="entry name" value="Flavin_Reduct"/>
    <property type="match status" value="1"/>
</dbReference>
<evidence type="ECO:0000256" key="6">
    <source>
        <dbReference type="ARBA" id="ARBA00023002"/>
    </source>
</evidence>
<dbReference type="Gene3D" id="2.30.110.10">
    <property type="entry name" value="Electron Transport, Fmn-binding Protein, Chain A"/>
    <property type="match status" value="1"/>
</dbReference>
<dbReference type="InterPro" id="IPR051285">
    <property type="entry name" value="NADH_oxidoreductase_modular"/>
</dbReference>
<dbReference type="CDD" id="cd07709">
    <property type="entry name" value="flavodiiron_proteins_MBL-fold"/>
    <property type="match status" value="1"/>
</dbReference>
<protein>
    <submittedName>
        <fullName evidence="9">Diflavin flavoprotein</fullName>
    </submittedName>
</protein>
<evidence type="ECO:0000256" key="5">
    <source>
        <dbReference type="ARBA" id="ARBA00022982"/>
    </source>
</evidence>
<dbReference type="SUPFAM" id="SSF56281">
    <property type="entry name" value="Metallo-hydrolase/oxidoreductase"/>
    <property type="match status" value="1"/>
</dbReference>
<dbReference type="PROSITE" id="PS00201">
    <property type="entry name" value="FLAVODOXIN"/>
    <property type="match status" value="1"/>
</dbReference>
<feature type="domain" description="Flavodoxin-like" evidence="8">
    <location>
        <begin position="263"/>
        <end position="401"/>
    </location>
</feature>
<reference evidence="9 10" key="1">
    <citation type="submission" date="2023-01" db="EMBL/GenBank/DDBJ databases">
        <title>Genomes from the Australian National Cyanobacteria Reference Collection.</title>
        <authorList>
            <person name="Willis A."/>
            <person name="Lee E.M.F."/>
        </authorList>
    </citation>
    <scope>NUCLEOTIDE SEQUENCE [LARGE SCALE GENOMIC DNA]</scope>
    <source>
        <strain evidence="9 10">CS-1033</strain>
    </source>
</reference>
<accession>A0ABT5ANT3</accession>
<evidence type="ECO:0000256" key="3">
    <source>
        <dbReference type="ARBA" id="ARBA00007121"/>
    </source>
</evidence>
<keyword evidence="6" id="KW-0560">Oxidoreductase</keyword>
<evidence type="ECO:0000256" key="4">
    <source>
        <dbReference type="ARBA" id="ARBA00022448"/>
    </source>
</evidence>
<dbReference type="RefSeq" id="WP_271731686.1">
    <property type="nucleotide sequence ID" value="NZ_JANQDP010000062.1"/>
</dbReference>
<gene>
    <name evidence="9" type="ORF">PN457_04770</name>
</gene>
<dbReference type="PANTHER" id="PTHR32145:SF32">
    <property type="entry name" value="DIFLAVIN FLAVOPROTEIN A 4-RELATED"/>
    <property type="match status" value="1"/>
</dbReference>
<dbReference type="InterPro" id="IPR001226">
    <property type="entry name" value="Flavodoxin_CS"/>
</dbReference>
<comment type="caution">
    <text evidence="9">The sequence shown here is derived from an EMBL/GenBank/DDBJ whole genome shotgun (WGS) entry which is preliminary data.</text>
</comment>
<dbReference type="InterPro" id="IPR002563">
    <property type="entry name" value="Flavin_Rdtase-like_dom"/>
</dbReference>
<dbReference type="Pfam" id="PF19583">
    <property type="entry name" value="ODP"/>
    <property type="match status" value="1"/>
</dbReference>
<dbReference type="Gene3D" id="3.60.15.10">
    <property type="entry name" value="Ribonuclease Z/Hydroxyacylglutathione hydrolase-like"/>
    <property type="match status" value="1"/>
</dbReference>
<organism evidence="9 10">
    <name type="scientific">Anabaenopsis arnoldii</name>
    <dbReference type="NCBI Taxonomy" id="2152938"/>
    <lineage>
        <taxon>Bacteria</taxon>
        <taxon>Bacillati</taxon>
        <taxon>Cyanobacteriota</taxon>
        <taxon>Cyanophyceae</taxon>
        <taxon>Nostocales</taxon>
        <taxon>Nodulariaceae</taxon>
        <taxon>Anabaenopsis</taxon>
    </lineage>
</organism>
<dbReference type="Gene3D" id="3.40.50.360">
    <property type="match status" value="1"/>
</dbReference>
<evidence type="ECO:0000256" key="7">
    <source>
        <dbReference type="ARBA" id="ARBA00025633"/>
    </source>
</evidence>